<dbReference type="SFLD" id="SFLDG01151">
    <property type="entry name" value="Main.2:_Nu-like"/>
    <property type="match status" value="1"/>
</dbReference>
<dbReference type="Pfam" id="PF00043">
    <property type="entry name" value="GST_C"/>
    <property type="match status" value="1"/>
</dbReference>
<dbReference type="EMBL" id="QGMJ01000531">
    <property type="protein sequence ID" value="TVY35372.1"/>
    <property type="molecule type" value="Genomic_DNA"/>
</dbReference>
<dbReference type="InterPro" id="IPR004045">
    <property type="entry name" value="Glutathione_S-Trfase_N"/>
</dbReference>
<dbReference type="CDD" id="cd03048">
    <property type="entry name" value="GST_N_Ure2p_like"/>
    <property type="match status" value="1"/>
</dbReference>
<dbReference type="AlphaFoldDB" id="A0A8H8RH65"/>
<evidence type="ECO:0000313" key="5">
    <source>
        <dbReference type="EMBL" id="TVY35372.1"/>
    </source>
</evidence>
<dbReference type="InterPro" id="IPR010987">
    <property type="entry name" value="Glutathione-S-Trfase_C-like"/>
</dbReference>
<evidence type="ECO:0000256" key="1">
    <source>
        <dbReference type="ARBA" id="ARBA00007409"/>
    </source>
</evidence>
<dbReference type="SFLD" id="SFLDG00358">
    <property type="entry name" value="Main_(cytGST)"/>
    <property type="match status" value="1"/>
</dbReference>
<proteinExistence type="inferred from homology"/>
<accession>A0A8H8RH65</accession>
<dbReference type="PROSITE" id="PS50405">
    <property type="entry name" value="GST_CTER"/>
    <property type="match status" value="1"/>
</dbReference>
<dbReference type="PANTHER" id="PTHR44051:SF3">
    <property type="entry name" value="TRANSCRIPTIONAL REGULATOR URE2"/>
    <property type="match status" value="1"/>
</dbReference>
<gene>
    <name evidence="5" type="primary">OpS6_1</name>
    <name evidence="5" type="ORF">LSUB1_G004785</name>
</gene>
<dbReference type="OrthoDB" id="422574at2759"/>
<evidence type="ECO:0000259" key="4">
    <source>
        <dbReference type="PROSITE" id="PS50405"/>
    </source>
</evidence>
<organism evidence="5 6">
    <name type="scientific">Lachnellula subtilissima</name>
    <dbReference type="NCBI Taxonomy" id="602034"/>
    <lineage>
        <taxon>Eukaryota</taxon>
        <taxon>Fungi</taxon>
        <taxon>Dikarya</taxon>
        <taxon>Ascomycota</taxon>
        <taxon>Pezizomycotina</taxon>
        <taxon>Leotiomycetes</taxon>
        <taxon>Helotiales</taxon>
        <taxon>Lachnaceae</taxon>
        <taxon>Lachnellula</taxon>
    </lineage>
</organism>
<dbReference type="InterPro" id="IPR004046">
    <property type="entry name" value="GST_C"/>
</dbReference>
<evidence type="ECO:0000256" key="2">
    <source>
        <dbReference type="RuleBase" id="RU003494"/>
    </source>
</evidence>
<dbReference type="InterPro" id="IPR040079">
    <property type="entry name" value="Glutathione_S-Trfase"/>
</dbReference>
<dbReference type="SFLD" id="SFLDS00019">
    <property type="entry name" value="Glutathione_Transferase_(cytos"/>
    <property type="match status" value="1"/>
</dbReference>
<keyword evidence="6" id="KW-1185">Reference proteome</keyword>
<name>A0A8H8RH65_9HELO</name>
<dbReference type="Gene3D" id="3.40.30.10">
    <property type="entry name" value="Glutaredoxin"/>
    <property type="match status" value="1"/>
</dbReference>
<dbReference type="Gene3D" id="1.20.1050.10">
    <property type="match status" value="1"/>
</dbReference>
<sequence>MVKPITLYSHAKGPNPWKVAIILEELNIPYEPKFLDVVEMKKEPYLKICPNGRVPTIEDPNTGITLFESGAIIEYLAETYDTKDALSFSTSPEKFYQSQWIHFQMSEQGPYFGQASWFARIHPETIPSAIDRYFDQIKRVHSVLDRELAGKEYLVGDKCSIADLSFVTWDLLVPWIFGDRIGEYDAEKTYPNFYAWNQRLMARPVVQKVVKDREEALTTGH</sequence>
<feature type="domain" description="GST C-terminal" evidence="4">
    <location>
        <begin position="90"/>
        <end position="220"/>
    </location>
</feature>
<reference evidence="5 6" key="1">
    <citation type="submission" date="2018-05" db="EMBL/GenBank/DDBJ databases">
        <title>Genome sequencing and assembly of the regulated plant pathogen Lachnellula willkommii and related sister species for the development of diagnostic species identification markers.</title>
        <authorList>
            <person name="Giroux E."/>
            <person name="Bilodeau G."/>
        </authorList>
    </citation>
    <scope>NUCLEOTIDE SEQUENCE [LARGE SCALE GENOMIC DNA]</scope>
    <source>
        <strain evidence="5 6">CBS 197.66</strain>
    </source>
</reference>
<evidence type="ECO:0000259" key="3">
    <source>
        <dbReference type="PROSITE" id="PS50404"/>
    </source>
</evidence>
<comment type="caution">
    <text evidence="5">The sequence shown here is derived from an EMBL/GenBank/DDBJ whole genome shotgun (WGS) entry which is preliminary data.</text>
</comment>
<dbReference type="PROSITE" id="PS50404">
    <property type="entry name" value="GST_NTER"/>
    <property type="match status" value="1"/>
</dbReference>
<comment type="similarity">
    <text evidence="1 2">Belongs to the GST superfamily.</text>
</comment>
<keyword evidence="5" id="KW-0808">Transferase</keyword>
<dbReference type="PANTHER" id="PTHR44051">
    <property type="entry name" value="GLUTATHIONE S-TRANSFERASE-RELATED"/>
    <property type="match status" value="1"/>
</dbReference>
<dbReference type="SUPFAM" id="SSF52833">
    <property type="entry name" value="Thioredoxin-like"/>
    <property type="match status" value="1"/>
</dbReference>
<dbReference type="Pfam" id="PF02798">
    <property type="entry name" value="GST_N"/>
    <property type="match status" value="1"/>
</dbReference>
<feature type="domain" description="GST N-terminal" evidence="3">
    <location>
        <begin position="3"/>
        <end position="84"/>
    </location>
</feature>
<dbReference type="GO" id="GO:0016740">
    <property type="term" value="F:transferase activity"/>
    <property type="evidence" value="ECO:0007669"/>
    <property type="project" value="UniProtKB-KW"/>
</dbReference>
<dbReference type="InterPro" id="IPR036282">
    <property type="entry name" value="Glutathione-S-Trfase_C_sf"/>
</dbReference>
<dbReference type="Proteomes" id="UP000462212">
    <property type="component" value="Unassembled WGS sequence"/>
</dbReference>
<protein>
    <submittedName>
        <fullName evidence="5">Glutathione S-transferase-like protein</fullName>
    </submittedName>
</protein>
<dbReference type="InterPro" id="IPR036249">
    <property type="entry name" value="Thioredoxin-like_sf"/>
</dbReference>
<evidence type="ECO:0000313" key="6">
    <source>
        <dbReference type="Proteomes" id="UP000462212"/>
    </source>
</evidence>
<dbReference type="SUPFAM" id="SSF47616">
    <property type="entry name" value="GST C-terminal domain-like"/>
    <property type="match status" value="1"/>
</dbReference>